<organism evidence="3 4">
    <name type="scientific">Brassica carinata</name>
    <name type="common">Ethiopian mustard</name>
    <name type="synonym">Abyssinian cabbage</name>
    <dbReference type="NCBI Taxonomy" id="52824"/>
    <lineage>
        <taxon>Eukaryota</taxon>
        <taxon>Viridiplantae</taxon>
        <taxon>Streptophyta</taxon>
        <taxon>Embryophyta</taxon>
        <taxon>Tracheophyta</taxon>
        <taxon>Spermatophyta</taxon>
        <taxon>Magnoliopsida</taxon>
        <taxon>eudicotyledons</taxon>
        <taxon>Gunneridae</taxon>
        <taxon>Pentapetalae</taxon>
        <taxon>rosids</taxon>
        <taxon>malvids</taxon>
        <taxon>Brassicales</taxon>
        <taxon>Brassicaceae</taxon>
        <taxon>Brassiceae</taxon>
        <taxon>Brassica</taxon>
    </lineage>
</organism>
<feature type="compositionally biased region" description="Basic and acidic residues" evidence="1">
    <location>
        <begin position="288"/>
        <end position="319"/>
    </location>
</feature>
<feature type="compositionally biased region" description="Basic and acidic residues" evidence="1">
    <location>
        <begin position="371"/>
        <end position="395"/>
    </location>
</feature>
<evidence type="ECO:0000259" key="2">
    <source>
        <dbReference type="Pfam" id="PF14111"/>
    </source>
</evidence>
<feature type="region of interest" description="Disordered" evidence="1">
    <location>
        <begin position="239"/>
        <end position="402"/>
    </location>
</feature>
<feature type="region of interest" description="Disordered" evidence="1">
    <location>
        <begin position="547"/>
        <end position="579"/>
    </location>
</feature>
<dbReference type="InterPro" id="IPR040256">
    <property type="entry name" value="At4g02000-like"/>
</dbReference>
<keyword evidence="4" id="KW-1185">Reference proteome</keyword>
<dbReference type="OrthoDB" id="1745573at2759"/>
<dbReference type="EMBL" id="JAAMPC010000013">
    <property type="protein sequence ID" value="KAG2270816.1"/>
    <property type="molecule type" value="Genomic_DNA"/>
</dbReference>
<evidence type="ECO:0000256" key="1">
    <source>
        <dbReference type="SAM" id="MobiDB-lite"/>
    </source>
</evidence>
<feature type="compositionally biased region" description="Basic and acidic residues" evidence="1">
    <location>
        <begin position="239"/>
        <end position="248"/>
    </location>
</feature>
<name>A0A8X7UCD2_BRACI</name>
<feature type="compositionally biased region" description="Basic and acidic residues" evidence="1">
    <location>
        <begin position="258"/>
        <end position="272"/>
    </location>
</feature>
<comment type="caution">
    <text evidence="3">The sequence shown here is derived from an EMBL/GenBank/DDBJ whole genome shotgun (WGS) entry which is preliminary data.</text>
</comment>
<reference evidence="3 4" key="1">
    <citation type="submission" date="2020-02" db="EMBL/GenBank/DDBJ databases">
        <authorList>
            <person name="Ma Q."/>
            <person name="Huang Y."/>
            <person name="Song X."/>
            <person name="Pei D."/>
        </authorList>
    </citation>
    <scope>NUCLEOTIDE SEQUENCE [LARGE SCALE GENOMIC DNA]</scope>
    <source>
        <strain evidence="3">Sxm20200214</strain>
        <tissue evidence="3">Leaf</tissue>
    </source>
</reference>
<protein>
    <recommendedName>
        <fullName evidence="2">DUF4283 domain-containing protein</fullName>
    </recommendedName>
</protein>
<gene>
    <name evidence="3" type="ORF">Bca52824_065371</name>
</gene>
<dbReference type="Pfam" id="PF14111">
    <property type="entry name" value="DUF4283"/>
    <property type="match status" value="1"/>
</dbReference>
<evidence type="ECO:0000313" key="4">
    <source>
        <dbReference type="Proteomes" id="UP000886595"/>
    </source>
</evidence>
<dbReference type="PANTHER" id="PTHR31286">
    <property type="entry name" value="GLYCINE-RICH CELL WALL STRUCTURAL PROTEIN 1.8-LIKE"/>
    <property type="match status" value="1"/>
</dbReference>
<evidence type="ECO:0000313" key="3">
    <source>
        <dbReference type="EMBL" id="KAG2270816.1"/>
    </source>
</evidence>
<feature type="region of interest" description="Disordered" evidence="1">
    <location>
        <begin position="458"/>
        <end position="488"/>
    </location>
</feature>
<feature type="compositionally biased region" description="Polar residues" evidence="1">
    <location>
        <begin position="569"/>
        <end position="579"/>
    </location>
</feature>
<accession>A0A8X7UCD2</accession>
<proteinExistence type="predicted"/>
<dbReference type="Proteomes" id="UP000886595">
    <property type="component" value="Unassembled WGS sequence"/>
</dbReference>
<feature type="domain" description="DUF4283" evidence="2">
    <location>
        <begin position="88"/>
        <end position="164"/>
    </location>
</feature>
<dbReference type="InterPro" id="IPR025558">
    <property type="entry name" value="DUF4283"/>
</dbReference>
<dbReference type="PANTHER" id="PTHR31286:SF54">
    <property type="entry name" value="DUF4283 DOMAIN-CONTAINING PROTEIN"/>
    <property type="match status" value="1"/>
</dbReference>
<dbReference type="AlphaFoldDB" id="A0A8X7UCD2"/>
<sequence>MRLRGKVDLQVCYKRKRAAEESNIFLYSSLFKRFNLNGDFGAIGLLVEMSQSQLIGKSGDVRGAEGTRKRLKISVPNFDNTELIKQYDKTLIGRCMNPAVQDVKALIVMLPKIWKVEDRVAGTDLGLGRFQFDFVEEEDIETVLRSQPFHFDYWMVALARWQPRMPQSYPSTIPFWIKPMGIPLEFWDAPTFQSIGDALGETVEVDLDYGRIKVVIDGCKELSFDTTVDFVGGEFHEGDKSLSHDADHCPLTTTSPQNKKETREIPQDDRARSYKGVVINGEMGQQSKGRDHIEYDGKGKGKMYDEQDTKWVKIPEKGSNRHHSYRNSYRGEEGGSRLRSSRSARPRGFNPEEDTRAARGLRRGTSPRAGAPKEAREEGDIQQQERARSSRREQEAPPMIPLQENLASSIILADVQKVTLAPECEENGLDVVNELLGDENNDVENDVMELDEERVTRVGNDEGSGEGSGDGFQNLSDGEVEVNSDQATEGLNLAIGDVVNDLQEDKEPAVSEAEKKKVVRKRLFKSTVVAGGSTKARMVQALIATRKHTVTKPATRQGEGAKQQEEKGSSNPNPTSSKP</sequence>